<accession>U5T8J6</accession>
<protein>
    <submittedName>
        <fullName evidence="1">Uncharacterized protein</fullName>
    </submittedName>
</protein>
<organism evidence="1 2">
    <name type="scientific">Spiribacter curvatus</name>
    <dbReference type="NCBI Taxonomy" id="1335757"/>
    <lineage>
        <taxon>Bacteria</taxon>
        <taxon>Pseudomonadati</taxon>
        <taxon>Pseudomonadota</taxon>
        <taxon>Gammaproteobacteria</taxon>
        <taxon>Chromatiales</taxon>
        <taxon>Ectothiorhodospiraceae</taxon>
        <taxon>Spiribacter</taxon>
    </lineage>
</organism>
<evidence type="ECO:0000313" key="2">
    <source>
        <dbReference type="Proteomes" id="UP000017640"/>
    </source>
</evidence>
<evidence type="ECO:0000313" key="1">
    <source>
        <dbReference type="EMBL" id="AGY92738.1"/>
    </source>
</evidence>
<name>U5T8J6_9GAMM</name>
<dbReference type="EMBL" id="CP005990">
    <property type="protein sequence ID" value="AGY92738.1"/>
    <property type="molecule type" value="Genomic_DNA"/>
</dbReference>
<gene>
    <name evidence="1" type="ORF">SPICUR_09085</name>
</gene>
<dbReference type="HOGENOM" id="CLU_3140856_0_0_6"/>
<keyword evidence="2" id="KW-1185">Reference proteome</keyword>
<dbReference type="KEGG" id="spiu:SPICUR_09085"/>
<proteinExistence type="predicted"/>
<dbReference type="Proteomes" id="UP000017640">
    <property type="component" value="Chromosome"/>
</dbReference>
<dbReference type="STRING" id="1335757.SPICUR_09085"/>
<reference evidence="1 2" key="1">
    <citation type="journal article" date="2013" name="BMC Genomics">
        <title>Genomes of "Spiribacter", a streamlined, successful halophilic bacterium.</title>
        <authorList>
            <person name="Lopez-Perez M."/>
            <person name="Ghai R."/>
            <person name="Leon M.J."/>
            <person name="Rodriguez-Olmos A."/>
            <person name="Copa-Patino J.L."/>
            <person name="Soliveri J."/>
            <person name="Sanchez-Porro C."/>
            <person name="Ventosa A."/>
            <person name="Rodriguez-Valera F."/>
        </authorList>
    </citation>
    <scope>NUCLEOTIDE SEQUENCE [LARGE SCALE GENOMIC DNA]</scope>
    <source>
        <strain evidence="1 2">UAH-SP71</strain>
    </source>
</reference>
<sequence>MASLMGLYSTSRMFMEDAECITRILHAHQAGSPMNIGFERGRCAKLQTR</sequence>
<dbReference type="AlphaFoldDB" id="U5T8J6"/>